<sequence length="180" mass="21263">MCLRWYNYITLFFNALKNKGDPQFTTKAEAEAELKDIFNKLGYIIEHPEHKEIIVYSKQDSKTVINQFDSICKKYIGHISEISNKLKDLNNEIENLKLLHKVEISELKSKLKDKENIIKQQEYEKKIYELETQNKIMLKDKTIKNLNSTIKSQSKNIDKLNKKINEQTKEITKLNKKLGK</sequence>
<evidence type="ECO:0000256" key="1">
    <source>
        <dbReference type="SAM" id="Coils"/>
    </source>
</evidence>
<feature type="coiled-coil region" evidence="1">
    <location>
        <begin position="72"/>
        <end position="177"/>
    </location>
</feature>
<name>A0A0G2Y6D8_MIMIV</name>
<organism evidence="2 3">
    <name type="scientific">Acanthamoeba polyphaga mimivirus</name>
    <name type="common">APMV</name>
    <dbReference type="NCBI Taxonomy" id="212035"/>
    <lineage>
        <taxon>Viruses</taxon>
        <taxon>Varidnaviria</taxon>
        <taxon>Bamfordvirae</taxon>
        <taxon>Nucleocytoviricota</taxon>
        <taxon>Megaviricetes</taxon>
        <taxon>Imitervirales</taxon>
        <taxon>Mimiviridae</taxon>
        <taxon>Megamimivirinae</taxon>
        <taxon>Mimivirus</taxon>
        <taxon>Mimivirus bradfordmassiliense</taxon>
    </lineage>
</organism>
<dbReference type="EMBL" id="KM982403">
    <property type="protein sequence ID" value="AKI81430.1"/>
    <property type="molecule type" value="Genomic_DNA"/>
</dbReference>
<accession>A0A0G2Y6D8</accession>
<evidence type="ECO:0000313" key="2">
    <source>
        <dbReference type="EMBL" id="AKI81430.1"/>
    </source>
</evidence>
<proteinExistence type="predicted"/>
<evidence type="ECO:0000313" key="3">
    <source>
        <dbReference type="Proteomes" id="UP000274448"/>
    </source>
</evidence>
<dbReference type="Proteomes" id="UP000274448">
    <property type="component" value="Segment"/>
</dbReference>
<protein>
    <submittedName>
        <fullName evidence="2">Uncharacterized protein</fullName>
    </submittedName>
</protein>
<keyword evidence="1" id="KW-0175">Coiled coil</keyword>
<reference evidence="2 3" key="1">
    <citation type="submission" date="2014-10" db="EMBL/GenBank/DDBJ databases">
        <title>Pan-genome analysis of Brazilian lineage A amoebal mimiviruses.</title>
        <authorList>
            <person name="Assis F.L."/>
            <person name="Abrahao J.S."/>
            <person name="Kroon E.G."/>
            <person name="Dornas F.P."/>
            <person name="Andrade K.R."/>
            <person name="Borato P.V.M."/>
            <person name="Pilotto M.R."/>
            <person name="Benamar S."/>
            <person name="LaScola B."/>
            <person name="Colson P."/>
        </authorList>
    </citation>
    <scope>NUCLEOTIDE SEQUENCE [LARGE SCALE GENOMIC DNA]</scope>
    <source>
        <strain evidence="2 3">Amazonia</strain>
    </source>
</reference>
<organismHost>
    <name type="scientific">Acanthamoeba polyphaga</name>
    <name type="common">Amoeba</name>
    <dbReference type="NCBI Taxonomy" id="5757"/>
</organismHost>